<dbReference type="Pfam" id="PF02137">
    <property type="entry name" value="A_deamin"/>
    <property type="match status" value="1"/>
</dbReference>
<dbReference type="GO" id="GO:0002100">
    <property type="term" value="P:tRNA wobble adenosine to inosine editing"/>
    <property type="evidence" value="ECO:0007669"/>
    <property type="project" value="InterPro"/>
</dbReference>
<organism evidence="2 3">
    <name type="scientific">Candida parapsilosis</name>
    <name type="common">Yeast</name>
    <dbReference type="NCBI Taxonomy" id="5480"/>
    <lineage>
        <taxon>Eukaryota</taxon>
        <taxon>Fungi</taxon>
        <taxon>Dikarya</taxon>
        <taxon>Ascomycota</taxon>
        <taxon>Saccharomycotina</taxon>
        <taxon>Pichiomycetes</taxon>
        <taxon>Debaryomycetaceae</taxon>
        <taxon>Candida/Lodderomyces clade</taxon>
        <taxon>Candida</taxon>
    </lineage>
</organism>
<comment type="caution">
    <text evidence="2">The sequence shown here is derived from an EMBL/GenBank/DDBJ whole genome shotgun (WGS) entry which is preliminary data.</text>
</comment>
<dbReference type="AlphaFoldDB" id="A0A8X7NJF4"/>
<dbReference type="InterPro" id="IPR042935">
    <property type="entry name" value="Tad1"/>
</dbReference>
<evidence type="ECO:0000259" key="1">
    <source>
        <dbReference type="PROSITE" id="PS50141"/>
    </source>
</evidence>
<dbReference type="InterPro" id="IPR002466">
    <property type="entry name" value="A_deamin"/>
</dbReference>
<protein>
    <submittedName>
        <fullName evidence="2">Adenosine-deaminase (Editase) domain family protein</fullName>
    </submittedName>
</protein>
<sequence length="356" mass="40408">MNHELGNDIARAVTQQFNNLTLKSGKPTTRSNGVKEWTVLAGVVAIIHNQIIPITLSTGVKVLPDKVRTYSQGKIVHDMHAEVLALRLFNYFLLQEASNSESKWVRKHDNRLKFRGDVKLALFVSEPPCGDASMNYLSSSLASNEAWTSAAKDTTFQRGRNNFDQLGVVRTKPGRTDSLISFSKSCSDKLCLKQLTGICNAATAHVFEPIYLSYLVVNNIGATDFDRCFRNRFQFGHEAHYLELLTYDDDRYEFHKSDDREPSPLSLLYIAPYNFHQVLNNGVKNGAYTKNKPPRPNGESVVSNQRLTQKLSQFCQINQPSYILFKRSNTQRQALKLKGQETLQNWKHTTPDDFDL</sequence>
<dbReference type="GO" id="GO:0003723">
    <property type="term" value="F:RNA binding"/>
    <property type="evidence" value="ECO:0007669"/>
    <property type="project" value="InterPro"/>
</dbReference>
<dbReference type="PANTHER" id="PTHR47803">
    <property type="entry name" value="TRNA-SPECIFIC ADENOSINE DEAMINASE 1"/>
    <property type="match status" value="1"/>
</dbReference>
<dbReference type="SMART" id="SM00552">
    <property type="entry name" value="ADEAMc"/>
    <property type="match status" value="1"/>
</dbReference>
<dbReference type="Proteomes" id="UP000590412">
    <property type="component" value="Unassembled WGS sequence"/>
</dbReference>
<gene>
    <name evidence="2" type="ORF">FOB60_003992</name>
</gene>
<evidence type="ECO:0000313" key="2">
    <source>
        <dbReference type="EMBL" id="KAF6051324.1"/>
    </source>
</evidence>
<accession>A0A8X7NJF4</accession>
<dbReference type="EMBL" id="JABWAB010000005">
    <property type="protein sequence ID" value="KAF6051324.1"/>
    <property type="molecule type" value="Genomic_DNA"/>
</dbReference>
<evidence type="ECO:0000313" key="3">
    <source>
        <dbReference type="Proteomes" id="UP000590412"/>
    </source>
</evidence>
<dbReference type="GO" id="GO:0043829">
    <property type="term" value="F:tRNA-specific adenosine-37 deaminase activity"/>
    <property type="evidence" value="ECO:0007669"/>
    <property type="project" value="TreeGrafter"/>
</dbReference>
<name>A0A8X7NJF4_CANPA</name>
<dbReference type="PROSITE" id="PS50141">
    <property type="entry name" value="A_DEAMIN_EDITASE"/>
    <property type="match status" value="1"/>
</dbReference>
<dbReference type="PANTHER" id="PTHR47803:SF1">
    <property type="entry name" value="TRNA-SPECIFIC ADENOSINE DEAMINASE 1"/>
    <property type="match status" value="1"/>
</dbReference>
<reference evidence="2" key="1">
    <citation type="submission" date="2020-03" db="EMBL/GenBank/DDBJ databases">
        <title>FDA dAtabase for Regulatory Grade micrObial Sequences (FDA-ARGOS): Supporting development and validation of Infectious Disease Dx tests.</title>
        <authorList>
            <person name="Campos J."/>
            <person name="Goldberg B."/>
            <person name="Tallon L."/>
            <person name="Sadzewicz L."/>
            <person name="Vavikolanu K."/>
            <person name="Mehta A."/>
            <person name="Aluvathingal J."/>
            <person name="Nadendla S."/>
            <person name="Nandy P."/>
            <person name="Geyer C."/>
            <person name="Yan Y."/>
            <person name="Sichtig H."/>
        </authorList>
    </citation>
    <scope>NUCLEOTIDE SEQUENCE [LARGE SCALE GENOMIC DNA]</scope>
    <source>
        <strain evidence="2">FDAARGOS_652</strain>
    </source>
</reference>
<proteinExistence type="predicted"/>
<feature type="domain" description="A to I editase" evidence="1">
    <location>
        <begin position="55"/>
        <end position="356"/>
    </location>
</feature>